<dbReference type="GeneID" id="98001465"/>
<organism evidence="2 3">
    <name type="scientific">Anaerofustis stercorihominis DSM 17244</name>
    <dbReference type="NCBI Taxonomy" id="445971"/>
    <lineage>
        <taxon>Bacteria</taxon>
        <taxon>Bacillati</taxon>
        <taxon>Bacillota</taxon>
        <taxon>Clostridia</taxon>
        <taxon>Eubacteriales</taxon>
        <taxon>Eubacteriaceae</taxon>
        <taxon>Anaerofustis</taxon>
    </lineage>
</organism>
<protein>
    <recommendedName>
        <fullName evidence="1">SHOCT domain-containing protein</fullName>
    </recommendedName>
</protein>
<evidence type="ECO:0000313" key="2">
    <source>
        <dbReference type="EMBL" id="EDS72819.1"/>
    </source>
</evidence>
<proteinExistence type="predicted"/>
<dbReference type="HOGENOM" id="CLU_3076168_0_0_9"/>
<name>B1C732_9FIRM</name>
<dbReference type="OrthoDB" id="9803188at2"/>
<evidence type="ECO:0000313" key="3">
    <source>
        <dbReference type="Proteomes" id="UP000005178"/>
    </source>
</evidence>
<dbReference type="Proteomes" id="UP000005178">
    <property type="component" value="Unassembled WGS sequence"/>
</dbReference>
<reference evidence="2" key="2">
    <citation type="submission" date="2013-08" db="EMBL/GenBank/DDBJ databases">
        <title>Draft genome sequence of Anaerofustis stercorihominis (DSM 17244).</title>
        <authorList>
            <person name="Sudarsanam P."/>
            <person name="Ley R."/>
            <person name="Guruge J."/>
            <person name="Turnbaugh P.J."/>
            <person name="Mahowald M."/>
            <person name="Liep D."/>
            <person name="Gordon J."/>
        </authorList>
    </citation>
    <scope>NUCLEOTIDE SEQUENCE</scope>
    <source>
        <strain evidence="2">DSM 17244</strain>
    </source>
</reference>
<gene>
    <name evidence="2" type="ORF">ANASTE_00529</name>
</gene>
<dbReference type="Pfam" id="PF09851">
    <property type="entry name" value="SHOCT"/>
    <property type="match status" value="1"/>
</dbReference>
<accession>B1C732</accession>
<evidence type="ECO:0000259" key="1">
    <source>
        <dbReference type="Pfam" id="PF09851"/>
    </source>
</evidence>
<keyword evidence="3" id="KW-1185">Reference proteome</keyword>
<dbReference type="AlphaFoldDB" id="B1C732"/>
<dbReference type="RefSeq" id="WP_007048983.1">
    <property type="nucleotide sequence ID" value="NZ_DS560015.1"/>
</dbReference>
<feature type="domain" description="SHOCT" evidence="1">
    <location>
        <begin position="24"/>
        <end position="50"/>
    </location>
</feature>
<dbReference type="InterPro" id="IPR018649">
    <property type="entry name" value="SHOCT"/>
</dbReference>
<dbReference type="EMBL" id="ABIL02000005">
    <property type="protein sequence ID" value="EDS72819.1"/>
    <property type="molecule type" value="Genomic_DNA"/>
</dbReference>
<comment type="caution">
    <text evidence="2">The sequence shown here is derived from an EMBL/GenBank/DDBJ whole genome shotgun (WGS) entry which is preliminary data.</text>
</comment>
<reference evidence="2" key="1">
    <citation type="submission" date="2008-01" db="EMBL/GenBank/DDBJ databases">
        <authorList>
            <person name="Fulton L."/>
            <person name="Clifton S."/>
            <person name="Fulton B."/>
            <person name="Xu J."/>
            <person name="Minx P."/>
            <person name="Pepin K.H."/>
            <person name="Johnson M."/>
            <person name="Thiruvilangam P."/>
            <person name="Bhonagiri V."/>
            <person name="Nash W.E."/>
            <person name="Mardis E.R."/>
            <person name="Wilson R.K."/>
        </authorList>
    </citation>
    <scope>NUCLEOTIDE SEQUENCE [LARGE SCALE GENOMIC DNA]</scope>
    <source>
        <strain evidence="2">DSM 17244</strain>
    </source>
</reference>
<sequence>MLNIKKHQDNDSNVSVNADDSIAKVKKLKELLDIGAITKEEFENKKKDILGL</sequence>